<evidence type="ECO:0000256" key="6">
    <source>
        <dbReference type="ARBA" id="ARBA00023242"/>
    </source>
</evidence>
<evidence type="ECO:0000256" key="4">
    <source>
        <dbReference type="ARBA" id="ARBA00022801"/>
    </source>
</evidence>
<feature type="domain" description="Fungal lipase-type" evidence="8">
    <location>
        <begin position="88"/>
        <end position="206"/>
    </location>
</feature>
<evidence type="ECO:0000256" key="7">
    <source>
        <dbReference type="SAM" id="Phobius"/>
    </source>
</evidence>
<evidence type="ECO:0000256" key="2">
    <source>
        <dbReference type="ARBA" id="ARBA00004496"/>
    </source>
</evidence>
<sequence>MDTEASAFEASEMLGTFLASTPLLKEAWRLCGTANAMGLGAFLAEPVGGVGYVSFSGVQELPMLGSDPNYGMLVSLDAAGQGLFAPLKCHYEGEEPVMVHSGVLHLFLHHRSRPDFQSQIDSLLDKTKSIVITGHLIGGSIAFLTALWLLSKLKANFLPVSILCIGFGSPFLGNESLSRAILRKRWDGSFCNVVSRHDIMPRLSLDQSLVPTPQWRALIRFWYTSMMSPNSMNVANLQLFEEDKARLFSFAVANMERLAQAREGSGGKLFWPFGNYLFCSNQGAICLDNAISINKMMHLTLRTGYPNCIIEEHLKYEQYVERLTRQSLIRSFVEGDLSESSYEASLSIALNSLGTHQQVYIVPMAKDCLTMARRIGHAPNINAANLAIRLSKITPYRAEIEWYKACCDKSDKQRGYYDSFKQRGASKRESKINMHRFKLAAFWDDVIRMLDGKELPHDLHRGSKWVNESRSYMLLVEPLDIAEYYQSGMHLKKGHYTSIGRARRYEIFDEWWAQRVVKKKLDNKRTRYASLTQDTCFWARVEEAKEWLDKIRQESNHNNLAFLQDRLNEFEAYAMKLVDNKEVSADVEAKNSSFSLWLKEWKAMKSQIDVSQSMSLV</sequence>
<evidence type="ECO:0000313" key="10">
    <source>
        <dbReference type="EMBL" id="KAL3729046.1"/>
    </source>
</evidence>
<comment type="subcellular location">
    <subcellularLocation>
        <location evidence="2">Cytoplasm</location>
    </subcellularLocation>
    <subcellularLocation>
        <location evidence="1">Nucleus</location>
    </subcellularLocation>
</comment>
<dbReference type="GO" id="GO:0005634">
    <property type="term" value="C:nucleus"/>
    <property type="evidence" value="ECO:0007669"/>
    <property type="project" value="UniProtKB-SubCell"/>
</dbReference>
<dbReference type="InterPro" id="IPR002921">
    <property type="entry name" value="Fungal_lipase-type"/>
</dbReference>
<gene>
    <name evidence="10" type="ORF">ACJRO7_033617</name>
</gene>
<dbReference type="Pfam" id="PF18117">
    <property type="entry name" value="EDS1_EP"/>
    <property type="match status" value="1"/>
</dbReference>
<evidence type="ECO:0000256" key="1">
    <source>
        <dbReference type="ARBA" id="ARBA00004123"/>
    </source>
</evidence>
<keyword evidence="7" id="KW-1133">Transmembrane helix</keyword>
<dbReference type="PANTHER" id="PTHR47413:SF2">
    <property type="entry name" value="LIPASE-LIKE PAD4"/>
    <property type="match status" value="1"/>
</dbReference>
<reference evidence="10 11" key="1">
    <citation type="submission" date="2024-11" db="EMBL/GenBank/DDBJ databases">
        <title>Chromosome-level genome assembly of Eucalyptus globulus Labill. provides insights into its genome evolution.</title>
        <authorList>
            <person name="Li X."/>
        </authorList>
    </citation>
    <scope>NUCLEOTIDE SEQUENCE [LARGE SCALE GENOMIC DNA]</scope>
    <source>
        <strain evidence="10">CL2024</strain>
        <tissue evidence="10">Fresh tender leaves</tissue>
    </source>
</reference>
<dbReference type="InterPro" id="IPR029058">
    <property type="entry name" value="AB_hydrolase_fold"/>
</dbReference>
<dbReference type="Proteomes" id="UP001634007">
    <property type="component" value="Unassembled WGS sequence"/>
</dbReference>
<dbReference type="CDD" id="cd00519">
    <property type="entry name" value="Lipase_3"/>
    <property type="match status" value="1"/>
</dbReference>
<feature type="domain" description="EDS1 EP" evidence="9">
    <location>
        <begin position="398"/>
        <end position="608"/>
    </location>
</feature>
<evidence type="ECO:0008006" key="12">
    <source>
        <dbReference type="Google" id="ProtNLM"/>
    </source>
</evidence>
<dbReference type="GO" id="GO:0005737">
    <property type="term" value="C:cytoplasm"/>
    <property type="evidence" value="ECO:0007669"/>
    <property type="project" value="UniProtKB-SubCell"/>
</dbReference>
<evidence type="ECO:0000256" key="3">
    <source>
        <dbReference type="ARBA" id="ARBA00022490"/>
    </source>
</evidence>
<comment type="caution">
    <text evidence="10">The sequence shown here is derived from an EMBL/GenBank/DDBJ whole genome shotgun (WGS) entry which is preliminary data.</text>
</comment>
<evidence type="ECO:0000259" key="8">
    <source>
        <dbReference type="Pfam" id="PF01764"/>
    </source>
</evidence>
<accession>A0ABD3JLY1</accession>
<keyword evidence="5" id="KW-0611">Plant defense</keyword>
<dbReference type="GO" id="GO:0016787">
    <property type="term" value="F:hydrolase activity"/>
    <property type="evidence" value="ECO:0007669"/>
    <property type="project" value="UniProtKB-KW"/>
</dbReference>
<name>A0ABD3JLY1_EUCGL</name>
<evidence type="ECO:0000259" key="9">
    <source>
        <dbReference type="Pfam" id="PF18117"/>
    </source>
</evidence>
<keyword evidence="7" id="KW-0472">Membrane</keyword>
<evidence type="ECO:0000313" key="11">
    <source>
        <dbReference type="Proteomes" id="UP001634007"/>
    </source>
</evidence>
<dbReference type="Gene3D" id="3.40.50.1820">
    <property type="entry name" value="alpha/beta hydrolase"/>
    <property type="match status" value="1"/>
</dbReference>
<organism evidence="10 11">
    <name type="scientific">Eucalyptus globulus</name>
    <name type="common">Tasmanian blue gum</name>
    <dbReference type="NCBI Taxonomy" id="34317"/>
    <lineage>
        <taxon>Eukaryota</taxon>
        <taxon>Viridiplantae</taxon>
        <taxon>Streptophyta</taxon>
        <taxon>Embryophyta</taxon>
        <taxon>Tracheophyta</taxon>
        <taxon>Spermatophyta</taxon>
        <taxon>Magnoliopsida</taxon>
        <taxon>eudicotyledons</taxon>
        <taxon>Gunneridae</taxon>
        <taxon>Pentapetalae</taxon>
        <taxon>rosids</taxon>
        <taxon>malvids</taxon>
        <taxon>Myrtales</taxon>
        <taxon>Myrtaceae</taxon>
        <taxon>Myrtoideae</taxon>
        <taxon>Eucalypteae</taxon>
        <taxon>Eucalyptus</taxon>
    </lineage>
</organism>
<proteinExistence type="predicted"/>
<evidence type="ECO:0000256" key="5">
    <source>
        <dbReference type="ARBA" id="ARBA00022821"/>
    </source>
</evidence>
<dbReference type="SUPFAM" id="SSF53474">
    <property type="entry name" value="alpha/beta-Hydrolases"/>
    <property type="match status" value="1"/>
</dbReference>
<dbReference type="InterPro" id="IPR041266">
    <property type="entry name" value="EDS1_EP"/>
</dbReference>
<dbReference type="GO" id="GO:0006952">
    <property type="term" value="P:defense response"/>
    <property type="evidence" value="ECO:0007669"/>
    <property type="project" value="UniProtKB-KW"/>
</dbReference>
<keyword evidence="11" id="KW-1185">Reference proteome</keyword>
<keyword evidence="3" id="KW-0963">Cytoplasm</keyword>
<keyword evidence="4" id="KW-0378">Hydrolase</keyword>
<dbReference type="Pfam" id="PF01764">
    <property type="entry name" value="Lipase_3"/>
    <property type="match status" value="1"/>
</dbReference>
<keyword evidence="7" id="KW-0812">Transmembrane</keyword>
<protein>
    <recommendedName>
        <fullName evidence="12">Lipase-like PAD4</fullName>
    </recommendedName>
</protein>
<keyword evidence="6" id="KW-0539">Nucleus</keyword>
<dbReference type="EMBL" id="JBJKBG010000008">
    <property type="protein sequence ID" value="KAL3729046.1"/>
    <property type="molecule type" value="Genomic_DNA"/>
</dbReference>
<feature type="transmembrane region" description="Helical" evidence="7">
    <location>
        <begin position="130"/>
        <end position="150"/>
    </location>
</feature>
<dbReference type="AlphaFoldDB" id="A0ABD3JLY1"/>
<dbReference type="PANTHER" id="PTHR47413">
    <property type="entry name" value="LIPASE-LIKE PAD4"/>
    <property type="match status" value="1"/>
</dbReference>